<dbReference type="Gene3D" id="1.10.540.10">
    <property type="entry name" value="Acyl-CoA dehydrogenase/oxidase, N-terminal domain"/>
    <property type="match status" value="1"/>
</dbReference>
<feature type="domain" description="Acyl-CoA oxidase/dehydrogenase middle" evidence="9">
    <location>
        <begin position="126"/>
        <end position="219"/>
    </location>
</feature>
<keyword evidence="12" id="KW-1185">Reference proteome</keyword>
<dbReference type="RefSeq" id="WP_112429843.1">
    <property type="nucleotide sequence ID" value="NZ_MCIF01000002.1"/>
</dbReference>
<dbReference type="GO" id="GO:0003995">
    <property type="term" value="F:acyl-CoA dehydrogenase activity"/>
    <property type="evidence" value="ECO:0007669"/>
    <property type="project" value="InterPro"/>
</dbReference>
<dbReference type="InterPro" id="IPR046373">
    <property type="entry name" value="Acyl-CoA_Oxase/DH_mid-dom_sf"/>
</dbReference>
<dbReference type="Pfam" id="PF02771">
    <property type="entry name" value="Acyl-CoA_dh_N"/>
    <property type="match status" value="1"/>
</dbReference>
<dbReference type="FunFam" id="2.40.110.10:FF:000002">
    <property type="entry name" value="Acyl-CoA dehydrogenase fadE12"/>
    <property type="match status" value="1"/>
</dbReference>
<evidence type="ECO:0000313" key="12">
    <source>
        <dbReference type="Proteomes" id="UP000248706"/>
    </source>
</evidence>
<keyword evidence="4 7" id="KW-0285">Flavoprotein</keyword>
<feature type="domain" description="Acyl-CoA dehydrogenase/oxidase C-terminal" evidence="8">
    <location>
        <begin position="231"/>
        <end position="380"/>
    </location>
</feature>
<dbReference type="InterPro" id="IPR006089">
    <property type="entry name" value="Acyl-CoA_DH_CS"/>
</dbReference>
<organism evidence="11 12">
    <name type="scientific">Thermogemmatispora tikiterensis</name>
    <dbReference type="NCBI Taxonomy" id="1825093"/>
    <lineage>
        <taxon>Bacteria</taxon>
        <taxon>Bacillati</taxon>
        <taxon>Chloroflexota</taxon>
        <taxon>Ktedonobacteria</taxon>
        <taxon>Thermogemmatisporales</taxon>
        <taxon>Thermogemmatisporaceae</taxon>
        <taxon>Thermogemmatispora</taxon>
    </lineage>
</organism>
<evidence type="ECO:0000256" key="5">
    <source>
        <dbReference type="ARBA" id="ARBA00022827"/>
    </source>
</evidence>
<protein>
    <recommendedName>
        <fullName evidence="3">Medium-chain specific acyl-CoA dehydrogenase, mitochondrial</fullName>
    </recommendedName>
</protein>
<keyword evidence="5 7" id="KW-0274">FAD</keyword>
<dbReference type="AlphaFoldDB" id="A0A328VHI4"/>
<dbReference type="InterPro" id="IPR013786">
    <property type="entry name" value="AcylCoA_DH/ox_N"/>
</dbReference>
<comment type="caution">
    <text evidence="11">The sequence shown here is derived from an EMBL/GenBank/DDBJ whole genome shotgun (WGS) entry which is preliminary data.</text>
</comment>
<dbReference type="Gene3D" id="1.20.140.10">
    <property type="entry name" value="Butyryl-CoA Dehydrogenase, subunit A, domain 3"/>
    <property type="match status" value="1"/>
</dbReference>
<dbReference type="FunFam" id="1.20.140.10:FF:000001">
    <property type="entry name" value="Acyl-CoA dehydrogenase"/>
    <property type="match status" value="1"/>
</dbReference>
<dbReference type="InterPro" id="IPR009075">
    <property type="entry name" value="AcylCo_DH/oxidase_C"/>
</dbReference>
<evidence type="ECO:0000256" key="6">
    <source>
        <dbReference type="ARBA" id="ARBA00023002"/>
    </source>
</evidence>
<dbReference type="SUPFAM" id="SSF47203">
    <property type="entry name" value="Acyl-CoA dehydrogenase C-terminal domain-like"/>
    <property type="match status" value="1"/>
</dbReference>
<evidence type="ECO:0000256" key="3">
    <source>
        <dbReference type="ARBA" id="ARBA00019125"/>
    </source>
</evidence>
<dbReference type="InterPro" id="IPR037069">
    <property type="entry name" value="AcylCoA_DH/ox_N_sf"/>
</dbReference>
<sequence>MDFSLTEEQKLIQQTVRQFVERELMPLEHEVLRNEGRYPTGIEPERYRALQLKAKELGFWGINTPEEYGGANLGSVMTALIQMELGRTIVPFSFGGSVDNILLHYSNEKQKQEYVIPVIEGKRISCFALTEPGAGSDPSAIRTTAVKDGNHWVINGQKVFITHGNEADFAMVFAVTDREKPPQRGGVTCFLVDRAMGWTSRPIPTMGGWSPAELFFDNVHVPEDHVLGEVGQGFSLGMQWIGQGRWLIAARAVGTAERLLQMAIDYARQRVTFGKPIAERQAIQWMLADSAVEIQATKWLTLHAAWKADQKQDNRYEASLAKLYGSNMVNRVVDRALQIHGGMGYTKELPIERWYRDVRVTRIYEGTDEIQHYIIARALLKGYVHLGTWD</sequence>
<dbReference type="SUPFAM" id="SSF56645">
    <property type="entry name" value="Acyl-CoA dehydrogenase NM domain-like"/>
    <property type="match status" value="1"/>
</dbReference>
<dbReference type="Pfam" id="PF00441">
    <property type="entry name" value="Acyl-CoA_dh_1"/>
    <property type="match status" value="1"/>
</dbReference>
<dbReference type="InterPro" id="IPR050741">
    <property type="entry name" value="Acyl-CoA_dehydrogenase"/>
</dbReference>
<evidence type="ECO:0000313" key="11">
    <source>
        <dbReference type="EMBL" id="RAQ96341.1"/>
    </source>
</evidence>
<proteinExistence type="inferred from homology"/>
<comment type="cofactor">
    <cofactor evidence="1 7">
        <name>FAD</name>
        <dbReference type="ChEBI" id="CHEBI:57692"/>
    </cofactor>
</comment>
<keyword evidence="6 7" id="KW-0560">Oxidoreductase</keyword>
<dbReference type="PANTHER" id="PTHR48083">
    <property type="entry name" value="MEDIUM-CHAIN SPECIFIC ACYL-COA DEHYDROGENASE, MITOCHONDRIAL-RELATED"/>
    <property type="match status" value="1"/>
</dbReference>
<dbReference type="Gene3D" id="2.40.110.10">
    <property type="entry name" value="Butyryl-CoA Dehydrogenase, subunit A, domain 2"/>
    <property type="match status" value="1"/>
</dbReference>
<dbReference type="Proteomes" id="UP000248706">
    <property type="component" value="Unassembled WGS sequence"/>
</dbReference>
<evidence type="ECO:0000256" key="4">
    <source>
        <dbReference type="ARBA" id="ARBA00022630"/>
    </source>
</evidence>
<reference evidence="11 12" key="1">
    <citation type="submission" date="2016-08" db="EMBL/GenBank/DDBJ databases">
        <title>Analysis of Carbohydrate Active Enzymes in Thermogemmatispora T81 Reveals Carbohydrate Degradation Ability.</title>
        <authorList>
            <person name="Tomazini A."/>
            <person name="Lal S."/>
            <person name="Stott M."/>
            <person name="Henrissat B."/>
            <person name="Polikarpov I."/>
            <person name="Sparling R."/>
            <person name="Levin D.B."/>
        </authorList>
    </citation>
    <scope>NUCLEOTIDE SEQUENCE [LARGE SCALE GENOMIC DNA]</scope>
    <source>
        <strain evidence="11 12">T81</strain>
    </source>
</reference>
<dbReference type="EMBL" id="MCIF01000002">
    <property type="protein sequence ID" value="RAQ96341.1"/>
    <property type="molecule type" value="Genomic_DNA"/>
</dbReference>
<accession>A0A328VHI4</accession>
<dbReference type="PROSITE" id="PS00072">
    <property type="entry name" value="ACYL_COA_DH_1"/>
    <property type="match status" value="1"/>
</dbReference>
<gene>
    <name evidence="11" type="ORF">A4R35_12415</name>
</gene>
<dbReference type="GO" id="GO:0050660">
    <property type="term" value="F:flavin adenine dinucleotide binding"/>
    <property type="evidence" value="ECO:0007669"/>
    <property type="project" value="InterPro"/>
</dbReference>
<dbReference type="InterPro" id="IPR036250">
    <property type="entry name" value="AcylCo_DH-like_C"/>
</dbReference>
<dbReference type="InterPro" id="IPR009100">
    <property type="entry name" value="AcylCoA_DH/oxidase_NM_dom_sf"/>
</dbReference>
<comment type="similarity">
    <text evidence="2 7">Belongs to the acyl-CoA dehydrogenase family.</text>
</comment>
<dbReference type="OrthoDB" id="9778581at2"/>
<feature type="domain" description="Acyl-CoA dehydrogenase/oxidase N-terminal" evidence="10">
    <location>
        <begin position="6"/>
        <end position="122"/>
    </location>
</feature>
<dbReference type="PROSITE" id="PS00073">
    <property type="entry name" value="ACYL_COA_DH_2"/>
    <property type="match status" value="1"/>
</dbReference>
<dbReference type="InterPro" id="IPR006091">
    <property type="entry name" value="Acyl-CoA_Oxase/DH_mid-dom"/>
</dbReference>
<evidence type="ECO:0000259" key="9">
    <source>
        <dbReference type="Pfam" id="PF02770"/>
    </source>
</evidence>
<dbReference type="PANTHER" id="PTHR48083:SF2">
    <property type="entry name" value="MEDIUM-CHAIN SPECIFIC ACYL-COA DEHYDROGENASE, MITOCHONDRIAL"/>
    <property type="match status" value="1"/>
</dbReference>
<evidence type="ECO:0000259" key="10">
    <source>
        <dbReference type="Pfam" id="PF02771"/>
    </source>
</evidence>
<dbReference type="Pfam" id="PF02770">
    <property type="entry name" value="Acyl-CoA_dh_M"/>
    <property type="match status" value="1"/>
</dbReference>
<dbReference type="GO" id="GO:0005737">
    <property type="term" value="C:cytoplasm"/>
    <property type="evidence" value="ECO:0007669"/>
    <property type="project" value="TreeGrafter"/>
</dbReference>
<evidence type="ECO:0000256" key="1">
    <source>
        <dbReference type="ARBA" id="ARBA00001974"/>
    </source>
</evidence>
<evidence type="ECO:0000256" key="2">
    <source>
        <dbReference type="ARBA" id="ARBA00009347"/>
    </source>
</evidence>
<evidence type="ECO:0000259" key="8">
    <source>
        <dbReference type="Pfam" id="PF00441"/>
    </source>
</evidence>
<evidence type="ECO:0000256" key="7">
    <source>
        <dbReference type="RuleBase" id="RU362125"/>
    </source>
</evidence>
<dbReference type="GO" id="GO:0033539">
    <property type="term" value="P:fatty acid beta-oxidation using acyl-CoA dehydrogenase"/>
    <property type="evidence" value="ECO:0007669"/>
    <property type="project" value="TreeGrafter"/>
</dbReference>
<name>A0A328VHI4_9CHLR</name>